<dbReference type="OrthoDB" id="1262396at2"/>
<dbReference type="PROSITE" id="PS51257">
    <property type="entry name" value="PROKAR_LIPOPROTEIN"/>
    <property type="match status" value="1"/>
</dbReference>
<feature type="chain" id="PRO_5008286978" description="Lipocalin-like domain-containing protein" evidence="1">
    <location>
        <begin position="29"/>
        <end position="155"/>
    </location>
</feature>
<evidence type="ECO:0000313" key="4">
    <source>
        <dbReference type="Proteomes" id="UP000093807"/>
    </source>
</evidence>
<gene>
    <name evidence="3" type="ORF">FLB_03490</name>
</gene>
<accession>A0A199XU19</accession>
<evidence type="ECO:0000313" key="3">
    <source>
        <dbReference type="EMBL" id="OAZ05258.1"/>
    </source>
</evidence>
<evidence type="ECO:0000256" key="1">
    <source>
        <dbReference type="SAM" id="SignalP"/>
    </source>
</evidence>
<comment type="caution">
    <text evidence="3">The sequence shown here is derived from an EMBL/GenBank/DDBJ whole genome shotgun (WGS) entry which is preliminary data.</text>
</comment>
<organism evidence="3 4">
    <name type="scientific">Flavobacterium succinicans</name>
    <dbReference type="NCBI Taxonomy" id="29536"/>
    <lineage>
        <taxon>Bacteria</taxon>
        <taxon>Pseudomonadati</taxon>
        <taxon>Bacteroidota</taxon>
        <taxon>Flavobacteriia</taxon>
        <taxon>Flavobacteriales</taxon>
        <taxon>Flavobacteriaceae</taxon>
        <taxon>Flavobacterium</taxon>
    </lineage>
</organism>
<keyword evidence="1" id="KW-0732">Signal</keyword>
<dbReference type="RefSeq" id="WP_064714249.1">
    <property type="nucleotide sequence ID" value="NZ_JMTM01000013.1"/>
</dbReference>
<reference evidence="3 4" key="1">
    <citation type="submission" date="2016-06" db="EMBL/GenBank/DDBJ databases">
        <title>Draft genome sequence of Flavobacterium succinicans strain DD5b.</title>
        <authorList>
            <person name="Poehlein A."/>
            <person name="Daniel R."/>
            <person name="Simeonova D.D."/>
        </authorList>
    </citation>
    <scope>NUCLEOTIDE SEQUENCE [LARGE SCALE GENOMIC DNA]</scope>
    <source>
        <strain evidence="3 4">DD5b</strain>
    </source>
</reference>
<feature type="signal peptide" evidence="1">
    <location>
        <begin position="1"/>
        <end position="28"/>
    </location>
</feature>
<dbReference type="EMBL" id="JMTM01000013">
    <property type="protein sequence ID" value="OAZ05258.1"/>
    <property type="molecule type" value="Genomic_DNA"/>
</dbReference>
<keyword evidence="4" id="KW-1185">Reference proteome</keyword>
<sequence>MNMNKMKTFKTTKSIVLTALMVVGILLSSCSKDDNESVSIVGSWKSTKSVVETFKDGVSQGNTQEVIDANNYSILTFKTDGRFSDKVVSSGSNYTEEGAYTTKDNVLSVKYDGNTDFDLTNFTLTNSTLVIVFTEEYTTGGNKYKDVVTSTYSRQ</sequence>
<evidence type="ECO:0000259" key="2">
    <source>
        <dbReference type="Pfam" id="PF13648"/>
    </source>
</evidence>
<proteinExistence type="predicted"/>
<protein>
    <recommendedName>
        <fullName evidence="2">Lipocalin-like domain-containing protein</fullName>
    </recommendedName>
</protein>
<dbReference type="AlphaFoldDB" id="A0A199XU19"/>
<dbReference type="InterPro" id="IPR024311">
    <property type="entry name" value="Lipocalin-like"/>
</dbReference>
<dbReference type="PATRIC" id="fig|29536.5.peg.369"/>
<dbReference type="Proteomes" id="UP000093807">
    <property type="component" value="Unassembled WGS sequence"/>
</dbReference>
<feature type="domain" description="Lipocalin-like" evidence="2">
    <location>
        <begin position="40"/>
        <end position="131"/>
    </location>
</feature>
<dbReference type="Pfam" id="PF13648">
    <property type="entry name" value="Lipocalin_4"/>
    <property type="match status" value="1"/>
</dbReference>
<name>A0A199XU19_9FLAO</name>